<sequence>MAAQVEIEDQESVTKSDNDGEIFNPVVVSDSRPSSPPPNFSGGDNNDSTILLREDTLEHDLIKNCFISGMGSFSNETTIVSVRKNSTEKRITTKAKFAVFKVFTQAMTRKNEGDANVKYGWYSGSKEEIDRIVTYGFSNKEIEKFEKDAGSHGVGIHLVHHRYSLVAALVGEGDEEGVKHVLLCRAILGKPEVIVAGSKQSCPSSYQFDSGVDNLENPRKYVIWSSTMNSYIVPTYIVSFKSPRLRGLIGRGRSPCVSFSVLMSILSKSLDQPRMNLILATYDDFRKRKLRREQLVKKMREVVGDHLLFKILKNQRR</sequence>
<reference evidence="8" key="1">
    <citation type="journal article" date="2014" name="Nat. Commun.">
        <title>The emerging biofuel crop Camelina sativa retains a highly undifferentiated hexaploid genome structure.</title>
        <authorList>
            <person name="Kagale S."/>
            <person name="Koh C."/>
            <person name="Nixon J."/>
            <person name="Bollina V."/>
            <person name="Clarke W.E."/>
            <person name="Tuteja R."/>
            <person name="Spillane C."/>
            <person name="Robinson S.J."/>
            <person name="Links M.G."/>
            <person name="Clarke C."/>
            <person name="Higgins E.E."/>
            <person name="Huebert T."/>
            <person name="Sharpe A.G."/>
            <person name="Parkin I.A."/>
        </authorList>
    </citation>
    <scope>NUCLEOTIDE SEQUENCE [LARGE SCALE GENOMIC DNA]</scope>
    <source>
        <strain evidence="8">cv. DH55</strain>
    </source>
</reference>
<comment type="subcellular location">
    <subcellularLocation>
        <location evidence="1">Nucleus</location>
    </subcellularLocation>
</comment>
<dbReference type="InterPro" id="IPR012317">
    <property type="entry name" value="Poly(ADP-ribose)pol_cat_dom"/>
</dbReference>
<name>A0ABM0TKP7_CAMSA</name>
<dbReference type="Gene3D" id="3.90.228.10">
    <property type="match status" value="1"/>
</dbReference>
<dbReference type="SUPFAM" id="SSF56399">
    <property type="entry name" value="ADP-ribosylation"/>
    <property type="match status" value="1"/>
</dbReference>
<feature type="compositionally biased region" description="Acidic residues" evidence="5">
    <location>
        <begin position="1"/>
        <end position="11"/>
    </location>
</feature>
<feature type="compositionally biased region" description="Low complexity" evidence="5">
    <location>
        <begin position="24"/>
        <end position="33"/>
    </location>
</feature>
<evidence type="ECO:0000256" key="3">
    <source>
        <dbReference type="ARBA" id="ARBA00023016"/>
    </source>
</evidence>
<dbReference type="PROSITE" id="PS51059">
    <property type="entry name" value="PARP_CATALYTIC"/>
    <property type="match status" value="1"/>
</dbReference>
<reference evidence="9" key="2">
    <citation type="submission" date="2025-08" db="UniProtKB">
        <authorList>
            <consortium name="RefSeq"/>
        </authorList>
    </citation>
    <scope>IDENTIFICATION</scope>
    <source>
        <tissue evidence="9">Leaf</tissue>
    </source>
</reference>
<keyword evidence="2" id="KW-0217">Developmental protein</keyword>
<feature type="domain" description="RST" evidence="7">
    <location>
        <begin position="250"/>
        <end position="317"/>
    </location>
</feature>
<dbReference type="InterPro" id="IPR044964">
    <property type="entry name" value="RCD1/SRO1-5"/>
</dbReference>
<dbReference type="PROSITE" id="PS51879">
    <property type="entry name" value="RST"/>
    <property type="match status" value="1"/>
</dbReference>
<dbReference type="PANTHER" id="PTHR32263:SF16">
    <property type="entry name" value="INACTIVE POLY [ADP-RIBOSE] POLYMERASE SRO3-RELATED"/>
    <property type="match status" value="1"/>
</dbReference>
<dbReference type="RefSeq" id="XP_010427817.1">
    <property type="nucleotide sequence ID" value="XM_010429515.2"/>
</dbReference>
<gene>
    <name evidence="9" type="primary">LOC104712589</name>
</gene>
<dbReference type="GeneID" id="104712589"/>
<dbReference type="PANTHER" id="PTHR32263">
    <property type="entry name" value="INACTIVE POLY [ADP-RIBOSE] POLYMERASE SRO4-RELATED"/>
    <property type="match status" value="1"/>
</dbReference>
<dbReference type="Proteomes" id="UP000694864">
    <property type="component" value="Chromosome 9"/>
</dbReference>
<evidence type="ECO:0000256" key="5">
    <source>
        <dbReference type="SAM" id="MobiDB-lite"/>
    </source>
</evidence>
<feature type="domain" description="PARP catalytic" evidence="6">
    <location>
        <begin position="34"/>
        <end position="261"/>
    </location>
</feature>
<evidence type="ECO:0000259" key="6">
    <source>
        <dbReference type="PROSITE" id="PS51059"/>
    </source>
</evidence>
<proteinExistence type="predicted"/>
<evidence type="ECO:0000256" key="1">
    <source>
        <dbReference type="ARBA" id="ARBA00004123"/>
    </source>
</evidence>
<evidence type="ECO:0000256" key="4">
    <source>
        <dbReference type="ARBA" id="ARBA00023242"/>
    </source>
</evidence>
<protein>
    <submittedName>
        <fullName evidence="9">Probable inactive poly [ADP-ribose] polymerase SRO3</fullName>
    </submittedName>
</protein>
<evidence type="ECO:0000313" key="8">
    <source>
        <dbReference type="Proteomes" id="UP000694864"/>
    </source>
</evidence>
<evidence type="ECO:0000256" key="2">
    <source>
        <dbReference type="ARBA" id="ARBA00022473"/>
    </source>
</evidence>
<keyword evidence="8" id="KW-1185">Reference proteome</keyword>
<feature type="region of interest" description="Disordered" evidence="5">
    <location>
        <begin position="1"/>
        <end position="48"/>
    </location>
</feature>
<dbReference type="InterPro" id="IPR022003">
    <property type="entry name" value="RST"/>
</dbReference>
<organism evidence="8 9">
    <name type="scientific">Camelina sativa</name>
    <name type="common">False flax</name>
    <name type="synonym">Myagrum sativum</name>
    <dbReference type="NCBI Taxonomy" id="90675"/>
    <lineage>
        <taxon>Eukaryota</taxon>
        <taxon>Viridiplantae</taxon>
        <taxon>Streptophyta</taxon>
        <taxon>Embryophyta</taxon>
        <taxon>Tracheophyta</taxon>
        <taxon>Spermatophyta</taxon>
        <taxon>Magnoliopsida</taxon>
        <taxon>eudicotyledons</taxon>
        <taxon>Gunneridae</taxon>
        <taxon>Pentapetalae</taxon>
        <taxon>rosids</taxon>
        <taxon>malvids</taxon>
        <taxon>Brassicales</taxon>
        <taxon>Brassicaceae</taxon>
        <taxon>Camelineae</taxon>
        <taxon>Camelina</taxon>
    </lineage>
</organism>
<accession>A0ABM0TKP7</accession>
<keyword evidence="3" id="KW-0346">Stress response</keyword>
<evidence type="ECO:0000259" key="7">
    <source>
        <dbReference type="PROSITE" id="PS51879"/>
    </source>
</evidence>
<evidence type="ECO:0000313" key="9">
    <source>
        <dbReference type="RefSeq" id="XP_010427817.1"/>
    </source>
</evidence>
<dbReference type="Pfam" id="PF12174">
    <property type="entry name" value="RST"/>
    <property type="match status" value="1"/>
</dbReference>
<keyword evidence="4" id="KW-0539">Nucleus</keyword>